<reference evidence="7 8" key="2">
    <citation type="submission" date="2016-08" db="EMBL/GenBank/DDBJ databases">
        <title>Pervasive Adenine N6-methylation of Active Genes in Fungi.</title>
        <authorList>
            <consortium name="DOE Joint Genome Institute"/>
            <person name="Mondo S.J."/>
            <person name="Dannebaum R.O."/>
            <person name="Kuo R.C."/>
            <person name="Labutti K."/>
            <person name="Haridas S."/>
            <person name="Kuo A."/>
            <person name="Salamov A."/>
            <person name="Ahrendt S.R."/>
            <person name="Lipzen A."/>
            <person name="Sullivan W."/>
            <person name="Andreopoulos W.B."/>
            <person name="Clum A."/>
            <person name="Lindquist E."/>
            <person name="Daum C."/>
            <person name="Ramamoorthy G.K."/>
            <person name="Gryganskyi A."/>
            <person name="Culley D."/>
            <person name="Magnuson J.K."/>
            <person name="James T.Y."/>
            <person name="O'Malley M.A."/>
            <person name="Stajich J.E."/>
            <person name="Spatafora J.W."/>
            <person name="Visel A."/>
            <person name="Grigoriev I.V."/>
        </authorList>
    </citation>
    <scope>NUCLEOTIDE SEQUENCE [LARGE SCALE GENOMIC DNA]</scope>
    <source>
        <strain evidence="7 8">S4</strain>
    </source>
</reference>
<gene>
    <name evidence="7" type="ORF">BCR32DRAFT_293654</name>
</gene>
<dbReference type="STRING" id="1754192.A0A1Y1X4L5"/>
<keyword evidence="5" id="KW-0732">Signal</keyword>
<accession>A0A1Y1X4L5</accession>
<dbReference type="AlphaFoldDB" id="A0A1Y1X4L5"/>
<keyword evidence="2" id="KW-0645">Protease</keyword>
<dbReference type="Pfam" id="PF00877">
    <property type="entry name" value="NLPC_P60"/>
    <property type="match status" value="1"/>
</dbReference>
<dbReference type="GO" id="GO:0006508">
    <property type="term" value="P:proteolysis"/>
    <property type="evidence" value="ECO:0007669"/>
    <property type="project" value="UniProtKB-KW"/>
</dbReference>
<feature type="chain" id="PRO_5012033566" description="NlpC/P60 domain-containing protein" evidence="5">
    <location>
        <begin position="20"/>
        <end position="262"/>
    </location>
</feature>
<dbReference type="PANTHER" id="PTHR47053">
    <property type="entry name" value="MUREIN DD-ENDOPEPTIDASE MEPH-RELATED"/>
    <property type="match status" value="1"/>
</dbReference>
<dbReference type="InterPro" id="IPR038765">
    <property type="entry name" value="Papain-like_cys_pep_sf"/>
</dbReference>
<dbReference type="PROSITE" id="PS51935">
    <property type="entry name" value="NLPC_P60"/>
    <property type="match status" value="1"/>
</dbReference>
<organism evidence="7 8">
    <name type="scientific">Anaeromyces robustus</name>
    <dbReference type="NCBI Taxonomy" id="1754192"/>
    <lineage>
        <taxon>Eukaryota</taxon>
        <taxon>Fungi</taxon>
        <taxon>Fungi incertae sedis</taxon>
        <taxon>Chytridiomycota</taxon>
        <taxon>Chytridiomycota incertae sedis</taxon>
        <taxon>Neocallimastigomycetes</taxon>
        <taxon>Neocallimastigales</taxon>
        <taxon>Neocallimastigaceae</taxon>
        <taxon>Anaeromyces</taxon>
    </lineage>
</organism>
<dbReference type="GO" id="GO:0008234">
    <property type="term" value="F:cysteine-type peptidase activity"/>
    <property type="evidence" value="ECO:0007669"/>
    <property type="project" value="UniProtKB-KW"/>
</dbReference>
<dbReference type="EMBL" id="MCFG01000136">
    <property type="protein sequence ID" value="ORX80760.1"/>
    <property type="molecule type" value="Genomic_DNA"/>
</dbReference>
<evidence type="ECO:0000256" key="2">
    <source>
        <dbReference type="ARBA" id="ARBA00022670"/>
    </source>
</evidence>
<evidence type="ECO:0000256" key="3">
    <source>
        <dbReference type="ARBA" id="ARBA00022801"/>
    </source>
</evidence>
<evidence type="ECO:0000313" key="7">
    <source>
        <dbReference type="EMBL" id="ORX80760.1"/>
    </source>
</evidence>
<keyword evidence="8" id="KW-1185">Reference proteome</keyword>
<evidence type="ECO:0000313" key="8">
    <source>
        <dbReference type="Proteomes" id="UP000193944"/>
    </source>
</evidence>
<feature type="domain" description="NlpC/P60" evidence="6">
    <location>
        <begin position="132"/>
        <end position="262"/>
    </location>
</feature>
<evidence type="ECO:0000259" key="6">
    <source>
        <dbReference type="PROSITE" id="PS51935"/>
    </source>
</evidence>
<name>A0A1Y1X4L5_9FUNG</name>
<dbReference type="OrthoDB" id="2113957at2759"/>
<keyword evidence="3" id="KW-0378">Hydrolase</keyword>
<reference evidence="7 8" key="1">
    <citation type="submission" date="2016-08" db="EMBL/GenBank/DDBJ databases">
        <title>A Parts List for Fungal Cellulosomes Revealed by Comparative Genomics.</title>
        <authorList>
            <consortium name="DOE Joint Genome Institute"/>
            <person name="Haitjema C.H."/>
            <person name="Gilmore S.P."/>
            <person name="Henske J.K."/>
            <person name="Solomon K.V."/>
            <person name="De Groot R."/>
            <person name="Kuo A."/>
            <person name="Mondo S.J."/>
            <person name="Salamov A.A."/>
            <person name="Labutti K."/>
            <person name="Zhao Z."/>
            <person name="Chiniquy J."/>
            <person name="Barry K."/>
            <person name="Brewer H.M."/>
            <person name="Purvine S.O."/>
            <person name="Wright A.T."/>
            <person name="Boxma B."/>
            <person name="Van Alen T."/>
            <person name="Hackstein J.H."/>
            <person name="Baker S.E."/>
            <person name="Grigoriev I.V."/>
            <person name="O'Malley M.A."/>
        </authorList>
    </citation>
    <scope>NUCLEOTIDE SEQUENCE [LARGE SCALE GENOMIC DNA]</scope>
    <source>
        <strain evidence="7 8">S4</strain>
    </source>
</reference>
<dbReference type="Gene3D" id="3.90.1720.10">
    <property type="entry name" value="endopeptidase domain like (from Nostoc punctiforme)"/>
    <property type="match status" value="1"/>
</dbReference>
<dbReference type="SUPFAM" id="SSF54001">
    <property type="entry name" value="Cysteine proteinases"/>
    <property type="match status" value="1"/>
</dbReference>
<comment type="caution">
    <text evidence="7">The sequence shown here is derived from an EMBL/GenBank/DDBJ whole genome shotgun (WGS) entry which is preliminary data.</text>
</comment>
<dbReference type="Proteomes" id="UP000193944">
    <property type="component" value="Unassembled WGS sequence"/>
</dbReference>
<feature type="signal peptide" evidence="5">
    <location>
        <begin position="1"/>
        <end position="19"/>
    </location>
</feature>
<evidence type="ECO:0000256" key="1">
    <source>
        <dbReference type="ARBA" id="ARBA00007074"/>
    </source>
</evidence>
<proteinExistence type="inferred from homology"/>
<dbReference type="InterPro" id="IPR000064">
    <property type="entry name" value="NLP_P60_dom"/>
</dbReference>
<evidence type="ECO:0000256" key="4">
    <source>
        <dbReference type="ARBA" id="ARBA00022807"/>
    </source>
</evidence>
<protein>
    <recommendedName>
        <fullName evidence="6">NlpC/P60 domain-containing protein</fullName>
    </recommendedName>
</protein>
<evidence type="ECO:0000256" key="5">
    <source>
        <dbReference type="SAM" id="SignalP"/>
    </source>
</evidence>
<dbReference type="InterPro" id="IPR051202">
    <property type="entry name" value="Peptidase_C40"/>
</dbReference>
<keyword evidence="4" id="KW-0788">Thiol protease</keyword>
<dbReference type="PANTHER" id="PTHR47053:SF1">
    <property type="entry name" value="MUREIN DD-ENDOPEPTIDASE MEPH-RELATED"/>
    <property type="match status" value="1"/>
</dbReference>
<sequence length="262" mass="28889">MKFSIKLISSLLTITSAYAYLDEACIAGKYGYGVCEKKSDCIMKKNQIGNVNYLEATTSYNPCPDDSKDVVCCVKEISKLSTGEYVSNIPGVKKGATSAVCQNARECSGTLFGDEECPGSSRVLLCVQENQKSLGQQIVDYARLFIGTPYKSGGDDLNSGVDCSGYTQQVYKHFNINIPRNADAQSKSGVSVKSTNDAQPGDLFFYCDNSGYAYHVSMYAGRSQFNYYDPVGNDMVLNAPTPETTVREQHNWEKPCRIRRFI</sequence>
<comment type="similarity">
    <text evidence="1">Belongs to the peptidase C40 family.</text>
</comment>